<proteinExistence type="predicted"/>
<evidence type="ECO:0000313" key="2">
    <source>
        <dbReference type="Proteomes" id="UP000053240"/>
    </source>
</evidence>
<dbReference type="Proteomes" id="UP000053240">
    <property type="component" value="Unassembled WGS sequence"/>
</dbReference>
<dbReference type="GO" id="GO:0061617">
    <property type="term" value="C:MICOS complex"/>
    <property type="evidence" value="ECO:0007669"/>
    <property type="project" value="TreeGrafter"/>
</dbReference>
<dbReference type="PANTHER" id="PTHR21588">
    <property type="entry name" value="COILED-COIL-HELIX-COILED-COIL-HELIX DOMAIN CONTAINING 6"/>
    <property type="match status" value="1"/>
</dbReference>
<evidence type="ECO:0000313" key="1">
    <source>
        <dbReference type="EMBL" id="KPJ12162.1"/>
    </source>
</evidence>
<keyword evidence="2" id="KW-1185">Reference proteome</keyword>
<dbReference type="InParanoid" id="A0A0N0PBT1"/>
<dbReference type="InterPro" id="IPR052632">
    <property type="entry name" value="MICOS_subunit_Mic19"/>
</dbReference>
<dbReference type="GO" id="GO:0007007">
    <property type="term" value="P:inner mitochondrial membrane organization"/>
    <property type="evidence" value="ECO:0007669"/>
    <property type="project" value="TreeGrafter"/>
</dbReference>
<name>A0A0N0PBT1_PAPMA</name>
<dbReference type="EMBL" id="KQ460796">
    <property type="protein sequence ID" value="KPJ12162.1"/>
    <property type="molecule type" value="Genomic_DNA"/>
</dbReference>
<sequence>MSVCAGGLIYSSFNSHTFLIRKGWKREVNMTEELTHRKEKDSLSMWPILCRLKQAEQPPPPPQYIPPPNYESQQRQKDFAAEEAYWARRIEKLKRTHEKINSGMQLEYQKTLKEANELFNLVQEDKIANKLPPCQEEKEKVLECYSTNPNKSLVCSVIVNQFNDCVCKSRIAAVSATS</sequence>
<accession>A0A0N0PBT1</accession>
<gene>
    <name evidence="1" type="ORF">RR48_02114</name>
</gene>
<organism evidence="1 2">
    <name type="scientific">Papilio machaon</name>
    <name type="common">Old World swallowtail butterfly</name>
    <dbReference type="NCBI Taxonomy" id="76193"/>
    <lineage>
        <taxon>Eukaryota</taxon>
        <taxon>Metazoa</taxon>
        <taxon>Ecdysozoa</taxon>
        <taxon>Arthropoda</taxon>
        <taxon>Hexapoda</taxon>
        <taxon>Insecta</taxon>
        <taxon>Pterygota</taxon>
        <taxon>Neoptera</taxon>
        <taxon>Endopterygota</taxon>
        <taxon>Lepidoptera</taxon>
        <taxon>Glossata</taxon>
        <taxon>Ditrysia</taxon>
        <taxon>Papilionoidea</taxon>
        <taxon>Papilionidae</taxon>
        <taxon>Papilioninae</taxon>
        <taxon>Papilio</taxon>
    </lineage>
</organism>
<dbReference type="PANTHER" id="PTHR21588:SF18">
    <property type="entry name" value="MICOS COMPLEX SUBUNIT MIC19"/>
    <property type="match status" value="1"/>
</dbReference>
<protein>
    <recommendedName>
        <fullName evidence="3">Coiled-coil-helix-coiled-coil-helix domain-containing protein 3, mitochondrial</fullName>
    </recommendedName>
</protein>
<evidence type="ECO:0008006" key="3">
    <source>
        <dbReference type="Google" id="ProtNLM"/>
    </source>
</evidence>
<dbReference type="AlphaFoldDB" id="A0A0N0PBT1"/>
<reference evidence="1 2" key="1">
    <citation type="journal article" date="2015" name="Nat. Commun.">
        <title>Outbred genome sequencing and CRISPR/Cas9 gene editing in butterflies.</title>
        <authorList>
            <person name="Li X."/>
            <person name="Fan D."/>
            <person name="Zhang W."/>
            <person name="Liu G."/>
            <person name="Zhang L."/>
            <person name="Zhao L."/>
            <person name="Fang X."/>
            <person name="Chen L."/>
            <person name="Dong Y."/>
            <person name="Chen Y."/>
            <person name="Ding Y."/>
            <person name="Zhao R."/>
            <person name="Feng M."/>
            <person name="Zhu Y."/>
            <person name="Feng Y."/>
            <person name="Jiang X."/>
            <person name="Zhu D."/>
            <person name="Xiang H."/>
            <person name="Feng X."/>
            <person name="Li S."/>
            <person name="Wang J."/>
            <person name="Zhang G."/>
            <person name="Kronforst M.R."/>
            <person name="Wang W."/>
        </authorList>
    </citation>
    <scope>NUCLEOTIDE SEQUENCE [LARGE SCALE GENOMIC DNA]</scope>
    <source>
        <strain evidence="1">Ya'a_city_454_Pm</strain>
        <tissue evidence="1">Whole body</tissue>
    </source>
</reference>
<dbReference type="STRING" id="76193.A0A0N0PBT1"/>